<dbReference type="PROSITE" id="PS50873">
    <property type="entry name" value="PEROXIDASE_4"/>
    <property type="match status" value="1"/>
</dbReference>
<keyword evidence="8 15" id="KW-0106">Calcium</keyword>
<dbReference type="GO" id="GO:0020037">
    <property type="term" value="F:heme binding"/>
    <property type="evidence" value="ECO:0007669"/>
    <property type="project" value="UniProtKB-UniRule"/>
</dbReference>
<keyword evidence="9 18" id="KW-0560">Oxidoreductase</keyword>
<feature type="disulfide bond" evidence="17">
    <location>
        <begin position="216"/>
        <end position="241"/>
    </location>
</feature>
<evidence type="ECO:0000313" key="21">
    <source>
        <dbReference type="Proteomes" id="UP001058974"/>
    </source>
</evidence>
<feature type="binding site" evidence="15">
    <location>
        <position position="86"/>
    </location>
    <ligand>
        <name>Ca(2+)</name>
        <dbReference type="ChEBI" id="CHEBI:29108"/>
        <label>1</label>
    </ligand>
</feature>
<evidence type="ECO:0000256" key="9">
    <source>
        <dbReference type="ARBA" id="ARBA00023002"/>
    </source>
</evidence>
<dbReference type="FunFam" id="1.10.520.10:FF:000009">
    <property type="entry name" value="Peroxidase"/>
    <property type="match status" value="1"/>
</dbReference>
<evidence type="ECO:0000256" key="13">
    <source>
        <dbReference type="PIRSR" id="PIRSR600823-1"/>
    </source>
</evidence>
<evidence type="ECO:0000256" key="14">
    <source>
        <dbReference type="PIRSR" id="PIRSR600823-2"/>
    </source>
</evidence>
<keyword evidence="11 17" id="KW-1015">Disulfide bond</keyword>
<dbReference type="Proteomes" id="UP001058974">
    <property type="component" value="Chromosome 7"/>
</dbReference>
<evidence type="ECO:0000256" key="17">
    <source>
        <dbReference type="PIRSR" id="PIRSR600823-5"/>
    </source>
</evidence>
<dbReference type="InterPro" id="IPR019794">
    <property type="entry name" value="Peroxidases_AS"/>
</dbReference>
<dbReference type="CDD" id="cd00693">
    <property type="entry name" value="secretory_peroxidase"/>
    <property type="match status" value="1"/>
</dbReference>
<protein>
    <recommendedName>
        <fullName evidence="4 18">Peroxidase</fullName>
        <ecNumber evidence="4 18">1.11.1.7</ecNumber>
    </recommendedName>
</protein>
<dbReference type="Gene3D" id="1.10.420.10">
    <property type="entry name" value="Peroxidase, domain 2"/>
    <property type="match status" value="1"/>
</dbReference>
<evidence type="ECO:0000256" key="18">
    <source>
        <dbReference type="RuleBase" id="RU362060"/>
    </source>
</evidence>
<feature type="disulfide bond" evidence="17">
    <location>
        <begin position="84"/>
        <end position="89"/>
    </location>
</feature>
<keyword evidence="18" id="KW-0732">Signal</keyword>
<accession>A0A9D4VWC3</accession>
<keyword evidence="6 18" id="KW-0349">Heme</keyword>
<dbReference type="InterPro" id="IPR002016">
    <property type="entry name" value="Haem_peroxidase"/>
</dbReference>
<comment type="cofactor">
    <cofactor evidence="15 18">
        <name>heme b</name>
        <dbReference type="ChEBI" id="CHEBI:60344"/>
    </cofactor>
    <text evidence="15 18">Binds 1 heme b (iron(II)-protoporphyrin IX) group per subunit.</text>
</comment>
<dbReference type="Gene3D" id="1.10.520.10">
    <property type="match status" value="1"/>
</dbReference>
<feature type="binding site" evidence="15">
    <location>
        <position position="262"/>
    </location>
    <ligand>
        <name>Ca(2+)</name>
        <dbReference type="ChEBI" id="CHEBI:29108"/>
        <label>2</label>
    </ligand>
</feature>
<comment type="function">
    <text evidence="2">Removal of H(2)O(2), oxidation of toxic reductants, biosynthesis and degradation of lignin, suberization, auxin catabolism, response to environmental stresses such as wounding, pathogen attack and oxidative stress. These functions might be dependent on each isozyme/isoform in each plant tissue.</text>
</comment>
<evidence type="ECO:0000256" key="5">
    <source>
        <dbReference type="ARBA" id="ARBA00022559"/>
    </source>
</evidence>
<dbReference type="FunFam" id="1.10.420.10:FF:000001">
    <property type="entry name" value="Peroxidase"/>
    <property type="match status" value="1"/>
</dbReference>
<reference evidence="20 21" key="1">
    <citation type="journal article" date="2022" name="Nat. Genet.">
        <title>Improved pea reference genome and pan-genome highlight genomic features and evolutionary characteristics.</title>
        <authorList>
            <person name="Yang T."/>
            <person name="Liu R."/>
            <person name="Luo Y."/>
            <person name="Hu S."/>
            <person name="Wang D."/>
            <person name="Wang C."/>
            <person name="Pandey M.K."/>
            <person name="Ge S."/>
            <person name="Xu Q."/>
            <person name="Li N."/>
            <person name="Li G."/>
            <person name="Huang Y."/>
            <person name="Saxena R.K."/>
            <person name="Ji Y."/>
            <person name="Li M."/>
            <person name="Yan X."/>
            <person name="He Y."/>
            <person name="Liu Y."/>
            <person name="Wang X."/>
            <person name="Xiang C."/>
            <person name="Varshney R.K."/>
            <person name="Ding H."/>
            <person name="Gao S."/>
            <person name="Zong X."/>
        </authorList>
    </citation>
    <scope>NUCLEOTIDE SEQUENCE [LARGE SCALE GENOMIC DNA]</scope>
    <source>
        <strain evidence="20 21">cv. Zhongwan 6</strain>
    </source>
</reference>
<dbReference type="GO" id="GO:0005576">
    <property type="term" value="C:extracellular region"/>
    <property type="evidence" value="ECO:0007669"/>
    <property type="project" value="UniProtKB-SubCell"/>
</dbReference>
<dbReference type="GO" id="GO:0046872">
    <property type="term" value="F:metal ion binding"/>
    <property type="evidence" value="ECO:0007669"/>
    <property type="project" value="UniProtKB-UniRule"/>
</dbReference>
<feature type="signal peptide" evidence="18">
    <location>
        <begin position="1"/>
        <end position="20"/>
    </location>
</feature>
<keyword evidence="18" id="KW-0376">Hydrogen peroxide</keyword>
<dbReference type="AlphaFoldDB" id="A0A9D4VWC3"/>
<organism evidence="20 21">
    <name type="scientific">Pisum sativum</name>
    <name type="common">Garden pea</name>
    <name type="synonym">Lathyrus oleraceus</name>
    <dbReference type="NCBI Taxonomy" id="3888"/>
    <lineage>
        <taxon>Eukaryota</taxon>
        <taxon>Viridiplantae</taxon>
        <taxon>Streptophyta</taxon>
        <taxon>Embryophyta</taxon>
        <taxon>Tracheophyta</taxon>
        <taxon>Spermatophyta</taxon>
        <taxon>Magnoliopsida</taxon>
        <taxon>eudicotyledons</taxon>
        <taxon>Gunneridae</taxon>
        <taxon>Pentapetalae</taxon>
        <taxon>rosids</taxon>
        <taxon>fabids</taxon>
        <taxon>Fabales</taxon>
        <taxon>Fabaceae</taxon>
        <taxon>Papilionoideae</taxon>
        <taxon>50 kb inversion clade</taxon>
        <taxon>NPAAA clade</taxon>
        <taxon>Hologalegina</taxon>
        <taxon>IRL clade</taxon>
        <taxon>Fabeae</taxon>
        <taxon>Lathyrus</taxon>
    </lineage>
</organism>
<dbReference type="SUPFAM" id="SSF48113">
    <property type="entry name" value="Heme-dependent peroxidases"/>
    <property type="match status" value="1"/>
</dbReference>
<feature type="disulfide bond" evidence="17">
    <location>
        <begin position="51"/>
        <end position="131"/>
    </location>
</feature>
<sequence>MADIKLRICLVICLIGIISASSVIPSAITHVASFIPDPSSQLSTTFYVTKCPLALQIIKEEITRAVLNDRRLGASLLRLHFHDCFVQGCDASVLLKDNATFKGEQNALPNVNSLRGYEIIDKVKYILETRCPNVVSCADILAVAARDSVVALGGPIWPVRVGRKDSTTANLNAANSDLPSPFLDLKGLIDAFKKKGFSAEEMVALSGSHTIGQTKCALIRPRIYNESNVQPDYRNSLKKNCPTKGGDNNLSPLDVTTPNFFDNAFYKNLLYNKGLLHTDQQLFKGGSGPLDYKVLSYALNPLLFKLDFANAMVKMGNLSPLTGYQGQIRKYCGRVN</sequence>
<comment type="caution">
    <text evidence="20">The sequence shown here is derived from an EMBL/GenBank/DDBJ whole genome shotgun (WGS) entry which is preliminary data.</text>
</comment>
<feature type="site" description="Transition state stabilizer" evidence="16">
    <location>
        <position position="78"/>
    </location>
</feature>
<feature type="disulfide bond" evidence="17">
    <location>
        <begin position="137"/>
        <end position="332"/>
    </location>
</feature>
<comment type="catalytic activity">
    <reaction evidence="1 18">
        <text>2 a phenolic donor + H2O2 = 2 a phenolic radical donor + 2 H2O</text>
        <dbReference type="Rhea" id="RHEA:56136"/>
        <dbReference type="ChEBI" id="CHEBI:15377"/>
        <dbReference type="ChEBI" id="CHEBI:16240"/>
        <dbReference type="ChEBI" id="CHEBI:139520"/>
        <dbReference type="ChEBI" id="CHEBI:139521"/>
        <dbReference type="EC" id="1.11.1.7"/>
    </reaction>
</comment>
<feature type="chain" id="PRO_5039743120" description="Peroxidase" evidence="18">
    <location>
        <begin position="21"/>
        <end position="336"/>
    </location>
</feature>
<evidence type="ECO:0000256" key="15">
    <source>
        <dbReference type="PIRSR" id="PIRSR600823-3"/>
    </source>
</evidence>
<evidence type="ECO:0000256" key="4">
    <source>
        <dbReference type="ARBA" id="ARBA00012313"/>
    </source>
</evidence>
<dbReference type="PANTHER" id="PTHR31388">
    <property type="entry name" value="PEROXIDASE 72-RELATED"/>
    <property type="match status" value="1"/>
</dbReference>
<evidence type="ECO:0000313" key="20">
    <source>
        <dbReference type="EMBL" id="KAI5391410.1"/>
    </source>
</evidence>
<keyword evidence="18" id="KW-0964">Secreted</keyword>
<feature type="binding site" evidence="15">
    <location>
        <position position="88"/>
    </location>
    <ligand>
        <name>Ca(2+)</name>
        <dbReference type="ChEBI" id="CHEBI:29108"/>
        <label>1</label>
    </ligand>
</feature>
<dbReference type="EC" id="1.11.1.7" evidence="4 18"/>
<feature type="binding site" description="axial binding residue" evidence="15">
    <location>
        <position position="209"/>
    </location>
    <ligand>
        <name>heme b</name>
        <dbReference type="ChEBI" id="CHEBI:60344"/>
    </ligand>
    <ligandPart>
        <name>Fe</name>
        <dbReference type="ChEBI" id="CHEBI:18248"/>
    </ligandPart>
</feature>
<keyword evidence="21" id="KW-1185">Reference proteome</keyword>
<dbReference type="OrthoDB" id="2113341at2759"/>
<dbReference type="InterPro" id="IPR000823">
    <property type="entry name" value="Peroxidase_pln"/>
</dbReference>
<evidence type="ECO:0000256" key="6">
    <source>
        <dbReference type="ARBA" id="ARBA00022617"/>
    </source>
</evidence>
<keyword evidence="12" id="KW-0325">Glycoprotein</keyword>
<dbReference type="GO" id="GO:0042744">
    <property type="term" value="P:hydrogen peroxide catabolic process"/>
    <property type="evidence" value="ECO:0007669"/>
    <property type="project" value="UniProtKB-KW"/>
</dbReference>
<gene>
    <name evidence="20" type="ORF">KIW84_076279</name>
</gene>
<keyword evidence="5 18" id="KW-0575">Peroxidase</keyword>
<dbReference type="PROSITE" id="PS00435">
    <property type="entry name" value="PEROXIDASE_1"/>
    <property type="match status" value="1"/>
</dbReference>
<evidence type="ECO:0000256" key="10">
    <source>
        <dbReference type="ARBA" id="ARBA00023004"/>
    </source>
</evidence>
<dbReference type="PRINTS" id="PR00461">
    <property type="entry name" value="PLPEROXIDASE"/>
</dbReference>
<feature type="binding site" evidence="15">
    <location>
        <position position="254"/>
    </location>
    <ligand>
        <name>Ca(2+)</name>
        <dbReference type="ChEBI" id="CHEBI:29108"/>
        <label>2</label>
    </ligand>
</feature>
<keyword evidence="7 15" id="KW-0479">Metal-binding</keyword>
<feature type="binding site" evidence="15">
    <location>
        <position position="257"/>
    </location>
    <ligand>
        <name>Ca(2+)</name>
        <dbReference type="ChEBI" id="CHEBI:29108"/>
        <label>2</label>
    </ligand>
</feature>
<feature type="domain" description="Plant heme peroxidase family profile" evidence="19">
    <location>
        <begin position="41"/>
        <end position="336"/>
    </location>
</feature>
<feature type="binding site" evidence="15">
    <location>
        <position position="104"/>
    </location>
    <ligand>
        <name>Ca(2+)</name>
        <dbReference type="ChEBI" id="CHEBI:29108"/>
        <label>1</label>
    </ligand>
</feature>
<feature type="binding site" evidence="15">
    <location>
        <position position="210"/>
    </location>
    <ligand>
        <name>Ca(2+)</name>
        <dbReference type="ChEBI" id="CHEBI:29108"/>
        <label>2</label>
    </ligand>
</feature>
<evidence type="ECO:0000256" key="12">
    <source>
        <dbReference type="ARBA" id="ARBA00023180"/>
    </source>
</evidence>
<feature type="binding site" evidence="15">
    <location>
        <position position="90"/>
    </location>
    <ligand>
        <name>Ca(2+)</name>
        <dbReference type="ChEBI" id="CHEBI:29108"/>
        <label>1</label>
    </ligand>
</feature>
<comment type="similarity">
    <text evidence="3">Belongs to the peroxidase family. Ascorbate peroxidase subfamily.</text>
</comment>
<evidence type="ECO:0000256" key="7">
    <source>
        <dbReference type="ARBA" id="ARBA00022723"/>
    </source>
</evidence>
<proteinExistence type="inferred from homology"/>
<dbReference type="PROSITE" id="PS00436">
    <property type="entry name" value="PEROXIDASE_2"/>
    <property type="match status" value="1"/>
</dbReference>
<feature type="binding site" evidence="14">
    <location>
        <position position="179"/>
    </location>
    <ligand>
        <name>substrate</name>
    </ligand>
</feature>
<evidence type="ECO:0000256" key="1">
    <source>
        <dbReference type="ARBA" id="ARBA00000189"/>
    </source>
</evidence>
<comment type="subcellular location">
    <subcellularLocation>
        <location evidence="18">Secreted</location>
    </subcellularLocation>
</comment>
<evidence type="ECO:0000256" key="16">
    <source>
        <dbReference type="PIRSR" id="PIRSR600823-4"/>
    </source>
</evidence>
<dbReference type="PANTHER" id="PTHR31388:SF132">
    <property type="entry name" value="PEROXIDASE"/>
    <property type="match status" value="1"/>
</dbReference>
<dbReference type="Pfam" id="PF00141">
    <property type="entry name" value="peroxidase"/>
    <property type="match status" value="1"/>
</dbReference>
<comment type="cofactor">
    <cofactor evidence="15 18">
        <name>Ca(2+)</name>
        <dbReference type="ChEBI" id="CHEBI:29108"/>
    </cofactor>
    <text evidence="15 18">Binds 2 calcium ions per subunit.</text>
</comment>
<dbReference type="InterPro" id="IPR033905">
    <property type="entry name" value="Secretory_peroxidase"/>
</dbReference>
<dbReference type="PRINTS" id="PR00458">
    <property type="entry name" value="PEROXIDASE"/>
</dbReference>
<evidence type="ECO:0000256" key="2">
    <source>
        <dbReference type="ARBA" id="ARBA00002322"/>
    </source>
</evidence>
<evidence type="ECO:0000256" key="3">
    <source>
        <dbReference type="ARBA" id="ARBA00006873"/>
    </source>
</evidence>
<evidence type="ECO:0000259" key="19">
    <source>
        <dbReference type="PROSITE" id="PS50873"/>
    </source>
</evidence>
<dbReference type="Gramene" id="Psat07G0627900-T1">
    <property type="protein sequence ID" value="KAI5391410.1"/>
    <property type="gene ID" value="KIW84_076279"/>
</dbReference>
<name>A0A9D4VWC3_PEA</name>
<dbReference type="GO" id="GO:0140825">
    <property type="term" value="F:lactoperoxidase activity"/>
    <property type="evidence" value="ECO:0007669"/>
    <property type="project" value="UniProtKB-EC"/>
</dbReference>
<feature type="active site" description="Proton acceptor" evidence="13">
    <location>
        <position position="82"/>
    </location>
</feature>
<dbReference type="EMBL" id="JAMSHJ010000007">
    <property type="protein sequence ID" value="KAI5391410.1"/>
    <property type="molecule type" value="Genomic_DNA"/>
</dbReference>
<dbReference type="InterPro" id="IPR010255">
    <property type="entry name" value="Haem_peroxidase_sf"/>
</dbReference>
<evidence type="ECO:0000256" key="11">
    <source>
        <dbReference type="ARBA" id="ARBA00023157"/>
    </source>
</evidence>
<evidence type="ECO:0000256" key="8">
    <source>
        <dbReference type="ARBA" id="ARBA00022837"/>
    </source>
</evidence>
<comment type="similarity">
    <text evidence="18">Belongs to the peroxidase family. Classical plant (class III) peroxidase subfamily.</text>
</comment>
<dbReference type="GO" id="GO:0006979">
    <property type="term" value="P:response to oxidative stress"/>
    <property type="evidence" value="ECO:0007669"/>
    <property type="project" value="UniProtKB-UniRule"/>
</dbReference>
<dbReference type="Gramene" id="PSAT_LOCUS29623_t1">
    <property type="protein sequence ID" value="CAL5211176.1"/>
    <property type="gene ID" value="PSAT_LOCUS29623"/>
</dbReference>
<feature type="binding site" evidence="15">
    <location>
        <position position="83"/>
    </location>
    <ligand>
        <name>Ca(2+)</name>
        <dbReference type="ChEBI" id="CHEBI:29108"/>
        <label>1</label>
    </ligand>
</feature>
<keyword evidence="10 15" id="KW-0408">Iron</keyword>
<feature type="binding site" evidence="15">
    <location>
        <position position="92"/>
    </location>
    <ligand>
        <name>Ca(2+)</name>
        <dbReference type="ChEBI" id="CHEBI:29108"/>
        <label>1</label>
    </ligand>
</feature>
<dbReference type="InterPro" id="IPR019793">
    <property type="entry name" value="Peroxidases_heam-ligand_BS"/>
</dbReference>